<comment type="caution">
    <text evidence="1">The sequence shown here is derived from an EMBL/GenBank/DDBJ whole genome shotgun (WGS) entry which is preliminary data.</text>
</comment>
<sequence length="251" mass="26691">MHVKGCNSIKGDNSAAVAPAITVILAPFSGDLLTGMLVDSLHARGVTAPDTGSDGAPSNVPLCPLGGAVYLATYLHVQFQSASPAGNKTQQILDFRDRKGLTISRDLKKKPNVTEQSVITREAMIPCPTALTRHCRSDSHSPGTLLFGRLVPLVRAQPRPTRTERLRVGEADLDYEVSPSIACFFGGTLICHQVLVQSKQLGQPLMLGLTNGPSVTRTRTCCRLSELLSELAAAATVHLSFPLQPAACLVT</sequence>
<reference evidence="1 2" key="1">
    <citation type="journal article" date="2023" name="Sci. Data">
        <title>Genome assembly of the Korean intertidal mud-creeper Batillaria attramentaria.</title>
        <authorList>
            <person name="Patra A.K."/>
            <person name="Ho P.T."/>
            <person name="Jun S."/>
            <person name="Lee S.J."/>
            <person name="Kim Y."/>
            <person name="Won Y.J."/>
        </authorList>
    </citation>
    <scope>NUCLEOTIDE SEQUENCE [LARGE SCALE GENOMIC DNA]</scope>
    <source>
        <strain evidence="1">Wonlab-2016</strain>
    </source>
</reference>
<dbReference type="EMBL" id="JACVVK020000107">
    <property type="protein sequence ID" value="KAK7492094.1"/>
    <property type="molecule type" value="Genomic_DNA"/>
</dbReference>
<dbReference type="AlphaFoldDB" id="A0ABD0KY40"/>
<evidence type="ECO:0000313" key="2">
    <source>
        <dbReference type="Proteomes" id="UP001519460"/>
    </source>
</evidence>
<accession>A0ABD0KY40</accession>
<organism evidence="1 2">
    <name type="scientific">Batillaria attramentaria</name>
    <dbReference type="NCBI Taxonomy" id="370345"/>
    <lineage>
        <taxon>Eukaryota</taxon>
        <taxon>Metazoa</taxon>
        <taxon>Spiralia</taxon>
        <taxon>Lophotrochozoa</taxon>
        <taxon>Mollusca</taxon>
        <taxon>Gastropoda</taxon>
        <taxon>Caenogastropoda</taxon>
        <taxon>Sorbeoconcha</taxon>
        <taxon>Cerithioidea</taxon>
        <taxon>Batillariidae</taxon>
        <taxon>Batillaria</taxon>
    </lineage>
</organism>
<gene>
    <name evidence="1" type="ORF">BaRGS_00016758</name>
</gene>
<name>A0ABD0KY40_9CAEN</name>
<evidence type="ECO:0000313" key="1">
    <source>
        <dbReference type="EMBL" id="KAK7492094.1"/>
    </source>
</evidence>
<feature type="non-terminal residue" evidence="1">
    <location>
        <position position="251"/>
    </location>
</feature>
<proteinExistence type="predicted"/>
<protein>
    <submittedName>
        <fullName evidence="1">Uncharacterized protein</fullName>
    </submittedName>
</protein>
<dbReference type="Proteomes" id="UP001519460">
    <property type="component" value="Unassembled WGS sequence"/>
</dbReference>
<keyword evidence="2" id="KW-1185">Reference proteome</keyword>